<dbReference type="Proteomes" id="UP000007819">
    <property type="component" value="Chromosome A1"/>
</dbReference>
<evidence type="ECO:0000313" key="2">
    <source>
        <dbReference type="EnsemblMetazoa" id="XP_029342215.1"/>
    </source>
</evidence>
<dbReference type="GO" id="GO:0071897">
    <property type="term" value="P:DNA biosynthetic process"/>
    <property type="evidence" value="ECO:0007669"/>
    <property type="project" value="UniProtKB-ARBA"/>
</dbReference>
<dbReference type="AlphaFoldDB" id="A0A8R2NKV9"/>
<dbReference type="PANTHER" id="PTHR47027">
    <property type="entry name" value="REVERSE TRANSCRIPTASE DOMAIN-CONTAINING PROTEIN"/>
    <property type="match status" value="1"/>
</dbReference>
<dbReference type="PROSITE" id="PS50878">
    <property type="entry name" value="RT_POL"/>
    <property type="match status" value="1"/>
</dbReference>
<organism evidence="2 3">
    <name type="scientific">Acyrthosiphon pisum</name>
    <name type="common">Pea aphid</name>
    <dbReference type="NCBI Taxonomy" id="7029"/>
    <lineage>
        <taxon>Eukaryota</taxon>
        <taxon>Metazoa</taxon>
        <taxon>Ecdysozoa</taxon>
        <taxon>Arthropoda</taxon>
        <taxon>Hexapoda</taxon>
        <taxon>Insecta</taxon>
        <taxon>Pterygota</taxon>
        <taxon>Neoptera</taxon>
        <taxon>Paraneoptera</taxon>
        <taxon>Hemiptera</taxon>
        <taxon>Sternorrhyncha</taxon>
        <taxon>Aphidomorpha</taxon>
        <taxon>Aphidoidea</taxon>
        <taxon>Aphididae</taxon>
        <taxon>Macrosiphini</taxon>
        <taxon>Acyrthosiphon</taxon>
    </lineage>
</organism>
<sequence>MRIGNRAFPRDFRIGFFESGFECRAALVIGGVVLGAQGAFGRTAAVFGAVLRLRQGDALSPTLFNIALESVVREVLDDVTGLRIGGGHQITLAAYADDIIIMGETEEDLKRSAEKLINVNQQANSHNEIKRRITAGNKSYFVLVPIFKSRLISKNTKIRLYKVLIRPIDCMLVEHGHQQSRTRKDYYYLKGKYCGESMDPKETRTIYMNEELMQN</sequence>
<dbReference type="RefSeq" id="XP_029342215.1">
    <property type="nucleotide sequence ID" value="XM_029486355.1"/>
</dbReference>
<proteinExistence type="predicted"/>
<reference evidence="3" key="1">
    <citation type="submission" date="2010-06" db="EMBL/GenBank/DDBJ databases">
        <authorList>
            <person name="Jiang H."/>
            <person name="Abraham K."/>
            <person name="Ali S."/>
            <person name="Alsbrooks S.L."/>
            <person name="Anim B.N."/>
            <person name="Anosike U.S."/>
            <person name="Attaway T."/>
            <person name="Bandaranaike D.P."/>
            <person name="Battles P.K."/>
            <person name="Bell S.N."/>
            <person name="Bell A.V."/>
            <person name="Beltran B."/>
            <person name="Bickham C."/>
            <person name="Bustamante Y."/>
            <person name="Caleb T."/>
            <person name="Canada A."/>
            <person name="Cardenas V."/>
            <person name="Carter K."/>
            <person name="Chacko J."/>
            <person name="Chandrabose M.N."/>
            <person name="Chavez D."/>
            <person name="Chavez A."/>
            <person name="Chen L."/>
            <person name="Chu H.-S."/>
            <person name="Claassen K.J."/>
            <person name="Cockrell R."/>
            <person name="Collins M."/>
            <person name="Cooper J.A."/>
            <person name="Cree A."/>
            <person name="Curry S.M."/>
            <person name="Da Y."/>
            <person name="Dao M.D."/>
            <person name="Das B."/>
            <person name="Davila M.-L."/>
            <person name="Davy-Carroll L."/>
            <person name="Denson S."/>
            <person name="Dinh H."/>
            <person name="Ebong V.E."/>
            <person name="Edwards J.R."/>
            <person name="Egan A."/>
            <person name="El-Daye J."/>
            <person name="Escobedo L."/>
            <person name="Fernandez S."/>
            <person name="Fernando P.R."/>
            <person name="Flagg N."/>
            <person name="Forbes L.D."/>
            <person name="Fowler R.G."/>
            <person name="Fu Q."/>
            <person name="Gabisi R.A."/>
            <person name="Ganer J."/>
            <person name="Garbino Pronczuk A."/>
            <person name="Garcia R.M."/>
            <person name="Garner T."/>
            <person name="Garrett T.E."/>
            <person name="Gonzalez D.A."/>
            <person name="Hamid H."/>
            <person name="Hawkins E.S."/>
            <person name="Hirani K."/>
            <person name="Hogues M.E."/>
            <person name="Hollins B."/>
            <person name="Hsiao C.-H."/>
            <person name="Jabil R."/>
            <person name="James M.L."/>
            <person name="Jhangiani S.N."/>
            <person name="Johnson B."/>
            <person name="Johnson Q."/>
            <person name="Joshi V."/>
            <person name="Kalu J.B."/>
            <person name="Kam C."/>
            <person name="Kashfia A."/>
            <person name="Keebler J."/>
            <person name="Kisamo H."/>
            <person name="Kovar C.L."/>
            <person name="Lago L.A."/>
            <person name="Lai C.-Y."/>
            <person name="Laidlaw J."/>
            <person name="Lara F."/>
            <person name="Le T.-K."/>
            <person name="Lee S.L."/>
            <person name="Legall F.H."/>
            <person name="Lemon S.J."/>
            <person name="Lewis L.R."/>
            <person name="Li B."/>
            <person name="Liu Y."/>
            <person name="Liu Y.-S."/>
            <person name="Lopez J."/>
            <person name="Lozado R.J."/>
            <person name="Lu J."/>
            <person name="Madu R.C."/>
            <person name="Maheshwari M."/>
            <person name="Maheshwari R."/>
            <person name="Malloy K."/>
            <person name="Martinez E."/>
            <person name="Mathew T."/>
            <person name="Mercado I.C."/>
            <person name="Mercado C."/>
            <person name="Meyer B."/>
            <person name="Montgomery K."/>
            <person name="Morgan M.B."/>
            <person name="Munidasa M."/>
            <person name="Nazareth L.V."/>
            <person name="Nelson J."/>
            <person name="Ng B.M."/>
            <person name="Nguyen N.B."/>
            <person name="Nguyen P.Q."/>
            <person name="Nguyen T."/>
            <person name="Obregon M."/>
            <person name="Okwuonu G.O."/>
            <person name="Onwere C.G."/>
            <person name="Orozco G."/>
            <person name="Parra A."/>
            <person name="Patel S."/>
            <person name="Patil S."/>
            <person name="Perez A."/>
            <person name="Perez Y."/>
            <person name="Pham C."/>
            <person name="Primus E.L."/>
            <person name="Pu L.-L."/>
            <person name="Puazo M."/>
            <person name="Qin X."/>
            <person name="Quiroz J.B."/>
            <person name="Reese J."/>
            <person name="Richards S."/>
            <person name="Rives C.M."/>
            <person name="Robberts R."/>
            <person name="Ruiz S.J."/>
            <person name="Ruiz M.J."/>
            <person name="Santibanez J."/>
            <person name="Schneider B.W."/>
            <person name="Sisson I."/>
            <person name="Smith M."/>
            <person name="Sodergren E."/>
            <person name="Song X.-Z."/>
            <person name="Song B.B."/>
            <person name="Summersgill H."/>
            <person name="Thelus R."/>
            <person name="Thornton R.D."/>
            <person name="Trejos Z.Y."/>
            <person name="Usmani K."/>
            <person name="Vattathil S."/>
            <person name="Villasana D."/>
            <person name="Walker D.L."/>
            <person name="Wang S."/>
            <person name="Wang K."/>
            <person name="White C.S."/>
            <person name="Williams A.C."/>
            <person name="Williamson J."/>
            <person name="Wilson K."/>
            <person name="Woghiren I.O."/>
            <person name="Woodworth J.R."/>
            <person name="Worley K.C."/>
            <person name="Wright R.A."/>
            <person name="Wu W."/>
            <person name="Young L."/>
            <person name="Zhang L."/>
            <person name="Zhang J."/>
            <person name="Zhu Y."/>
            <person name="Muzny D.M."/>
            <person name="Weinstock G."/>
            <person name="Gibbs R.A."/>
        </authorList>
    </citation>
    <scope>NUCLEOTIDE SEQUENCE [LARGE SCALE GENOMIC DNA]</scope>
    <source>
        <strain evidence="3">LSR1</strain>
    </source>
</reference>
<reference evidence="2" key="2">
    <citation type="submission" date="2022-06" db="UniProtKB">
        <authorList>
            <consortium name="EnsemblMetazoa"/>
        </authorList>
    </citation>
    <scope>IDENTIFICATION</scope>
</reference>
<dbReference type="OrthoDB" id="6627579at2759"/>
<dbReference type="SUPFAM" id="SSF56672">
    <property type="entry name" value="DNA/RNA polymerases"/>
    <property type="match status" value="1"/>
</dbReference>
<dbReference type="PANTHER" id="PTHR47027:SF20">
    <property type="entry name" value="REVERSE TRANSCRIPTASE-LIKE PROTEIN WITH RNA-DIRECTED DNA POLYMERASE DOMAIN"/>
    <property type="match status" value="1"/>
</dbReference>
<dbReference type="Pfam" id="PF00078">
    <property type="entry name" value="RVT_1"/>
    <property type="match status" value="1"/>
</dbReference>
<dbReference type="EnsemblMetazoa" id="XM_029486355.1">
    <property type="protein sequence ID" value="XP_029342215.1"/>
    <property type="gene ID" value="LOC115033562"/>
</dbReference>
<feature type="domain" description="Reverse transcriptase" evidence="1">
    <location>
        <begin position="1"/>
        <end position="146"/>
    </location>
</feature>
<dbReference type="InterPro" id="IPR043502">
    <property type="entry name" value="DNA/RNA_pol_sf"/>
</dbReference>
<dbReference type="GeneID" id="115033562"/>
<evidence type="ECO:0000259" key="1">
    <source>
        <dbReference type="PROSITE" id="PS50878"/>
    </source>
</evidence>
<protein>
    <recommendedName>
        <fullName evidence="1">Reverse transcriptase domain-containing protein</fullName>
    </recommendedName>
</protein>
<dbReference type="KEGG" id="api:115033562"/>
<evidence type="ECO:0000313" key="3">
    <source>
        <dbReference type="Proteomes" id="UP000007819"/>
    </source>
</evidence>
<keyword evidence="3" id="KW-1185">Reference proteome</keyword>
<accession>A0A8R2NKV9</accession>
<name>A0A8R2NKV9_ACYPI</name>
<dbReference type="InterPro" id="IPR043128">
    <property type="entry name" value="Rev_trsase/Diguanyl_cyclase"/>
</dbReference>
<dbReference type="InterPro" id="IPR000477">
    <property type="entry name" value="RT_dom"/>
</dbReference>
<dbReference type="Gene3D" id="3.30.70.270">
    <property type="match status" value="1"/>
</dbReference>